<organism evidence="1">
    <name type="scientific">Arundo donax</name>
    <name type="common">Giant reed</name>
    <name type="synonym">Donax arundinaceus</name>
    <dbReference type="NCBI Taxonomy" id="35708"/>
    <lineage>
        <taxon>Eukaryota</taxon>
        <taxon>Viridiplantae</taxon>
        <taxon>Streptophyta</taxon>
        <taxon>Embryophyta</taxon>
        <taxon>Tracheophyta</taxon>
        <taxon>Spermatophyta</taxon>
        <taxon>Magnoliopsida</taxon>
        <taxon>Liliopsida</taxon>
        <taxon>Poales</taxon>
        <taxon>Poaceae</taxon>
        <taxon>PACMAD clade</taxon>
        <taxon>Arundinoideae</taxon>
        <taxon>Arundineae</taxon>
        <taxon>Arundo</taxon>
    </lineage>
</organism>
<name>A0A0A8Y317_ARUDO</name>
<proteinExistence type="predicted"/>
<evidence type="ECO:0000313" key="1">
    <source>
        <dbReference type="EMBL" id="JAD20164.1"/>
    </source>
</evidence>
<reference evidence="1" key="2">
    <citation type="journal article" date="2015" name="Data Brief">
        <title>Shoot transcriptome of the giant reed, Arundo donax.</title>
        <authorList>
            <person name="Barrero R.A."/>
            <person name="Guerrero F.D."/>
            <person name="Moolhuijzen P."/>
            <person name="Goolsby J.A."/>
            <person name="Tidwell J."/>
            <person name="Bellgard S.E."/>
            <person name="Bellgard M.I."/>
        </authorList>
    </citation>
    <scope>NUCLEOTIDE SEQUENCE</scope>
    <source>
        <tissue evidence="1">Shoot tissue taken approximately 20 cm above the soil surface</tissue>
    </source>
</reference>
<sequence length="37" mass="3967">MGSVDINCSTGMVLTLLKKLTMDNLLSRLTLLVDLGS</sequence>
<dbReference type="AlphaFoldDB" id="A0A0A8Y317"/>
<dbReference type="EMBL" id="GBRH01277731">
    <property type="protein sequence ID" value="JAD20164.1"/>
    <property type="molecule type" value="Transcribed_RNA"/>
</dbReference>
<reference evidence="1" key="1">
    <citation type="submission" date="2014-09" db="EMBL/GenBank/DDBJ databases">
        <authorList>
            <person name="Magalhaes I.L.F."/>
            <person name="Oliveira U."/>
            <person name="Santos F.R."/>
            <person name="Vidigal T.H.D.A."/>
            <person name="Brescovit A.D."/>
            <person name="Santos A.J."/>
        </authorList>
    </citation>
    <scope>NUCLEOTIDE SEQUENCE</scope>
    <source>
        <tissue evidence="1">Shoot tissue taken approximately 20 cm above the soil surface</tissue>
    </source>
</reference>
<protein>
    <submittedName>
        <fullName evidence="1">Uncharacterized protein</fullName>
    </submittedName>
</protein>
<accession>A0A0A8Y317</accession>